<name>A0ABN9UZC7_9DINO</name>
<comment type="caution">
    <text evidence="2">The sequence shown here is derived from an EMBL/GenBank/DDBJ whole genome shotgun (WGS) entry which is preliminary data.</text>
</comment>
<evidence type="ECO:0000256" key="1">
    <source>
        <dbReference type="SAM" id="MobiDB-lite"/>
    </source>
</evidence>
<dbReference type="EMBL" id="CAUYUJ010016379">
    <property type="protein sequence ID" value="CAK0864589.1"/>
    <property type="molecule type" value="Genomic_DNA"/>
</dbReference>
<dbReference type="Proteomes" id="UP001189429">
    <property type="component" value="Unassembled WGS sequence"/>
</dbReference>
<sequence length="135" mass="15218">MHARRRRPSSESWNVQRAPPAPRTAQTSRRRFTYPPTNTLHHAMTCCAVLCSAPLCDTMLCVAMLHDEKLHCAFHRWSYTLRTSQIRGASPSQWRIFRLRLNFPVGAGKGTSLPFEKTAGFQASGTCACITGRLR</sequence>
<organism evidence="2 3">
    <name type="scientific">Prorocentrum cordatum</name>
    <dbReference type="NCBI Taxonomy" id="2364126"/>
    <lineage>
        <taxon>Eukaryota</taxon>
        <taxon>Sar</taxon>
        <taxon>Alveolata</taxon>
        <taxon>Dinophyceae</taxon>
        <taxon>Prorocentrales</taxon>
        <taxon>Prorocentraceae</taxon>
        <taxon>Prorocentrum</taxon>
    </lineage>
</organism>
<protein>
    <submittedName>
        <fullName evidence="2">Uncharacterized protein</fullName>
    </submittedName>
</protein>
<evidence type="ECO:0000313" key="2">
    <source>
        <dbReference type="EMBL" id="CAK0864589.1"/>
    </source>
</evidence>
<keyword evidence="3" id="KW-1185">Reference proteome</keyword>
<accession>A0ABN9UZC7</accession>
<evidence type="ECO:0000313" key="3">
    <source>
        <dbReference type="Proteomes" id="UP001189429"/>
    </source>
</evidence>
<proteinExistence type="predicted"/>
<gene>
    <name evidence="2" type="ORF">PCOR1329_LOCUS52418</name>
</gene>
<feature type="region of interest" description="Disordered" evidence="1">
    <location>
        <begin position="1"/>
        <end position="31"/>
    </location>
</feature>
<reference evidence="2" key="1">
    <citation type="submission" date="2023-10" db="EMBL/GenBank/DDBJ databases">
        <authorList>
            <person name="Chen Y."/>
            <person name="Shah S."/>
            <person name="Dougan E. K."/>
            <person name="Thang M."/>
            <person name="Chan C."/>
        </authorList>
    </citation>
    <scope>NUCLEOTIDE SEQUENCE [LARGE SCALE GENOMIC DNA]</scope>
</reference>